<comment type="caution">
    <text evidence="10">The sequence shown here is derived from an EMBL/GenBank/DDBJ whole genome shotgun (WGS) entry which is preliminary data.</text>
</comment>
<feature type="transmembrane region" description="Helical" evidence="7">
    <location>
        <begin position="73"/>
        <end position="92"/>
    </location>
</feature>
<organism evidence="10 11">
    <name type="scientific">Mesonia algae</name>
    <dbReference type="NCBI Taxonomy" id="213248"/>
    <lineage>
        <taxon>Bacteria</taxon>
        <taxon>Pseudomonadati</taxon>
        <taxon>Bacteroidota</taxon>
        <taxon>Flavobacteriia</taxon>
        <taxon>Flavobacteriales</taxon>
        <taxon>Flavobacteriaceae</taxon>
        <taxon>Mesonia</taxon>
    </lineage>
</organism>
<dbReference type="GO" id="GO:0005886">
    <property type="term" value="C:plasma membrane"/>
    <property type="evidence" value="ECO:0007669"/>
    <property type="project" value="UniProtKB-SubCell"/>
</dbReference>
<feature type="transmembrane region" description="Helical" evidence="7">
    <location>
        <begin position="12"/>
        <end position="34"/>
    </location>
</feature>
<sequence length="175" mass="19677">MMINKLFNISTQTLVFMFFCAVGLYIGIILFTKWSGKRSFSKMSSFDFAMTVAIGSLFATVILSSSVNLTKGLIGLAMLYLLQMSVALLRRFKFVQSLVDNRPLLLMNGETILHENLRKARLTESDLRAKLREAKVIELTEIRAVVFETTGGVSVLHTSDHSKTLNSYLLEDVKE</sequence>
<dbReference type="PANTHER" id="PTHR34582">
    <property type="entry name" value="UPF0702 TRANSMEMBRANE PROTEIN YCAP"/>
    <property type="match status" value="1"/>
</dbReference>
<evidence type="ECO:0000256" key="3">
    <source>
        <dbReference type="ARBA" id="ARBA00022475"/>
    </source>
</evidence>
<keyword evidence="3" id="KW-1003">Cell membrane</keyword>
<dbReference type="Pfam" id="PF04239">
    <property type="entry name" value="DUF421"/>
    <property type="match status" value="1"/>
</dbReference>
<evidence type="ECO:0000256" key="6">
    <source>
        <dbReference type="ARBA" id="ARBA00023136"/>
    </source>
</evidence>
<keyword evidence="6 7" id="KW-0472">Membrane</keyword>
<feature type="domain" description="YetF-like N-terminal transmembrane" evidence="9">
    <location>
        <begin position="26"/>
        <end position="87"/>
    </location>
</feature>
<proteinExistence type="inferred from homology"/>
<accession>A0A2W7I1C7</accession>
<evidence type="ECO:0000256" key="7">
    <source>
        <dbReference type="SAM" id="Phobius"/>
    </source>
</evidence>
<gene>
    <name evidence="10" type="ORF">LX95_01809</name>
</gene>
<dbReference type="Proteomes" id="UP000249542">
    <property type="component" value="Unassembled WGS sequence"/>
</dbReference>
<reference evidence="10 11" key="1">
    <citation type="submission" date="2018-06" db="EMBL/GenBank/DDBJ databases">
        <title>Genomic Encyclopedia of Archaeal and Bacterial Type Strains, Phase II (KMG-II): from individual species to whole genera.</title>
        <authorList>
            <person name="Goeker M."/>
        </authorList>
    </citation>
    <scope>NUCLEOTIDE SEQUENCE [LARGE SCALE GENOMIC DNA]</scope>
    <source>
        <strain evidence="10 11">DSM 15361</strain>
    </source>
</reference>
<feature type="domain" description="YetF C-terminal" evidence="8">
    <location>
        <begin position="91"/>
        <end position="172"/>
    </location>
</feature>
<evidence type="ECO:0000256" key="1">
    <source>
        <dbReference type="ARBA" id="ARBA00004651"/>
    </source>
</evidence>
<evidence type="ECO:0000256" key="2">
    <source>
        <dbReference type="ARBA" id="ARBA00006448"/>
    </source>
</evidence>
<evidence type="ECO:0000313" key="11">
    <source>
        <dbReference type="Proteomes" id="UP000249542"/>
    </source>
</evidence>
<dbReference type="PANTHER" id="PTHR34582:SF6">
    <property type="entry name" value="UPF0702 TRANSMEMBRANE PROTEIN YCAP"/>
    <property type="match status" value="1"/>
</dbReference>
<name>A0A2W7I1C7_9FLAO</name>
<feature type="transmembrane region" description="Helical" evidence="7">
    <location>
        <begin position="46"/>
        <end position="67"/>
    </location>
</feature>
<dbReference type="InterPro" id="IPR048454">
    <property type="entry name" value="YetF_N"/>
</dbReference>
<keyword evidence="5 7" id="KW-1133">Transmembrane helix</keyword>
<comment type="similarity">
    <text evidence="2">Belongs to the UPF0702 family.</text>
</comment>
<keyword evidence="4 7" id="KW-0812">Transmembrane</keyword>
<dbReference type="InterPro" id="IPR023090">
    <property type="entry name" value="UPF0702_alpha/beta_dom_sf"/>
</dbReference>
<evidence type="ECO:0000256" key="5">
    <source>
        <dbReference type="ARBA" id="ARBA00022989"/>
    </source>
</evidence>
<evidence type="ECO:0000313" key="10">
    <source>
        <dbReference type="EMBL" id="PZW40741.1"/>
    </source>
</evidence>
<dbReference type="InterPro" id="IPR007353">
    <property type="entry name" value="DUF421"/>
</dbReference>
<dbReference type="AlphaFoldDB" id="A0A2W7I1C7"/>
<keyword evidence="11" id="KW-1185">Reference proteome</keyword>
<protein>
    <submittedName>
        <fullName evidence="10">Uncharacterized protein DUF421</fullName>
    </submittedName>
</protein>
<dbReference type="Pfam" id="PF20730">
    <property type="entry name" value="YetF_N"/>
    <property type="match status" value="1"/>
</dbReference>
<dbReference type="RefSeq" id="WP_317047025.1">
    <property type="nucleotide sequence ID" value="NZ_QKYV01000004.1"/>
</dbReference>
<evidence type="ECO:0000259" key="8">
    <source>
        <dbReference type="Pfam" id="PF04239"/>
    </source>
</evidence>
<evidence type="ECO:0000259" key="9">
    <source>
        <dbReference type="Pfam" id="PF20730"/>
    </source>
</evidence>
<comment type="subcellular location">
    <subcellularLocation>
        <location evidence="1">Cell membrane</location>
        <topology evidence="1">Multi-pass membrane protein</topology>
    </subcellularLocation>
</comment>
<dbReference type="Gene3D" id="3.30.240.20">
    <property type="entry name" value="bsu07140 like domains"/>
    <property type="match status" value="1"/>
</dbReference>
<evidence type="ECO:0000256" key="4">
    <source>
        <dbReference type="ARBA" id="ARBA00022692"/>
    </source>
</evidence>
<dbReference type="EMBL" id="QKYV01000004">
    <property type="protein sequence ID" value="PZW40741.1"/>
    <property type="molecule type" value="Genomic_DNA"/>
</dbReference>